<dbReference type="Pfam" id="PF02585">
    <property type="entry name" value="PIG-L"/>
    <property type="match status" value="1"/>
</dbReference>
<dbReference type="Gene3D" id="3.40.50.10320">
    <property type="entry name" value="LmbE-like"/>
    <property type="match status" value="1"/>
</dbReference>
<dbReference type="AlphaFoldDB" id="A0A2M8ERZ6"/>
<dbReference type="EMBL" id="PFSF01000069">
    <property type="protein sequence ID" value="PJC27887.1"/>
    <property type="molecule type" value="Genomic_DNA"/>
</dbReference>
<evidence type="ECO:0000313" key="3">
    <source>
        <dbReference type="Proteomes" id="UP000229816"/>
    </source>
</evidence>
<proteinExistence type="predicted"/>
<dbReference type="SUPFAM" id="SSF102588">
    <property type="entry name" value="LmbE-like"/>
    <property type="match status" value="1"/>
</dbReference>
<comment type="caution">
    <text evidence="2">The sequence shown here is derived from an EMBL/GenBank/DDBJ whole genome shotgun (WGS) entry which is preliminary data.</text>
</comment>
<evidence type="ECO:0008006" key="4">
    <source>
        <dbReference type="Google" id="ProtNLM"/>
    </source>
</evidence>
<sequence length="274" mass="32430">MIILLPIIFFLSSLIIFYFTLHFWLHDFNVPMRRDLFPKSDKKKRKIMAIFPHPDDETAVAGTLAYLSPLPNTVTVLLTLTRGGEGYWGKQKFPKSKIKEIREEELKKAARRLKIDKLLILDYPDTRLHEIDKAGLKQLILQYLKKEKPNLVLTYEGKSGITAHQDHIFVSQVTTEAIKEVKNQWPIRLYWVVVPKNIRRMIEKAVKTKLNTPEPEFCLSFFRLGFDELRALQTRYLAFICHKSQFAMFRPEMGIPFWLANLIMHRDYFYWKKV</sequence>
<dbReference type="GO" id="GO:0016811">
    <property type="term" value="F:hydrolase activity, acting on carbon-nitrogen (but not peptide) bonds, in linear amides"/>
    <property type="evidence" value="ECO:0007669"/>
    <property type="project" value="TreeGrafter"/>
</dbReference>
<name>A0A2M8ERZ6_9BACT</name>
<gene>
    <name evidence="2" type="ORF">CO054_03060</name>
</gene>
<dbReference type="PANTHER" id="PTHR12993">
    <property type="entry name" value="N-ACETYLGLUCOSAMINYL-PHOSPHATIDYLINOSITOL DE-N-ACETYLASE-RELATED"/>
    <property type="match status" value="1"/>
</dbReference>
<keyword evidence="1" id="KW-1133">Transmembrane helix</keyword>
<keyword evidence="1" id="KW-0472">Membrane</keyword>
<organism evidence="2 3">
    <name type="scientific">Candidatus Shapirobacteria bacterium CG_4_9_14_0_2_um_filter_39_11</name>
    <dbReference type="NCBI Taxonomy" id="1974478"/>
    <lineage>
        <taxon>Bacteria</taxon>
        <taxon>Candidatus Shapironibacteriota</taxon>
    </lineage>
</organism>
<dbReference type="Proteomes" id="UP000229816">
    <property type="component" value="Unassembled WGS sequence"/>
</dbReference>
<dbReference type="InterPro" id="IPR024078">
    <property type="entry name" value="LmbE-like_dom_sf"/>
</dbReference>
<protein>
    <recommendedName>
        <fullName evidence="4">PIG-L family deacetylase</fullName>
    </recommendedName>
</protein>
<feature type="transmembrane region" description="Helical" evidence="1">
    <location>
        <begin position="6"/>
        <end position="25"/>
    </location>
</feature>
<dbReference type="PANTHER" id="PTHR12993:SF11">
    <property type="entry name" value="N-ACETYLGLUCOSAMINYL-PHOSPHATIDYLINOSITOL DE-N-ACETYLASE"/>
    <property type="match status" value="1"/>
</dbReference>
<dbReference type="InterPro" id="IPR003737">
    <property type="entry name" value="GlcNAc_PI_deacetylase-related"/>
</dbReference>
<evidence type="ECO:0000256" key="1">
    <source>
        <dbReference type="SAM" id="Phobius"/>
    </source>
</evidence>
<keyword evidence="1" id="KW-0812">Transmembrane</keyword>
<reference evidence="3" key="1">
    <citation type="submission" date="2017-09" db="EMBL/GenBank/DDBJ databases">
        <title>Depth-based differentiation of microbial function through sediment-hosted aquifers and enrichment of novel symbionts in the deep terrestrial subsurface.</title>
        <authorList>
            <person name="Probst A.J."/>
            <person name="Ladd B."/>
            <person name="Jarett J.K."/>
            <person name="Geller-Mcgrath D.E."/>
            <person name="Sieber C.M.K."/>
            <person name="Emerson J.B."/>
            <person name="Anantharaman K."/>
            <person name="Thomas B.C."/>
            <person name="Malmstrom R."/>
            <person name="Stieglmeier M."/>
            <person name="Klingl A."/>
            <person name="Woyke T."/>
            <person name="Ryan C.M."/>
            <person name="Banfield J.F."/>
        </authorList>
    </citation>
    <scope>NUCLEOTIDE SEQUENCE [LARGE SCALE GENOMIC DNA]</scope>
</reference>
<evidence type="ECO:0000313" key="2">
    <source>
        <dbReference type="EMBL" id="PJC27887.1"/>
    </source>
</evidence>
<accession>A0A2M8ERZ6</accession>